<reference evidence="2 3" key="1">
    <citation type="submission" date="2019-07" db="EMBL/GenBank/DDBJ databases">
        <title>Genomic Encyclopedia of Archaeal and Bacterial Type Strains, Phase II (KMG-II): from individual species to whole genera.</title>
        <authorList>
            <person name="Goeker M."/>
        </authorList>
    </citation>
    <scope>NUCLEOTIDE SEQUENCE [LARGE SCALE GENOMIC DNA]</scope>
    <source>
        <strain evidence="2 3">ATCC BAA-252</strain>
    </source>
</reference>
<sequence>MSTRDFPFSHKINAERFGDATKTLVVEPEAAALKKIAKDYGLADLKSLKAELTIAPWKKAGARVSGKISAHIVQRCVVSLEDFDTVLEDEVDRTFEAVARKTRRPRDLNADGEIEIELESLDPPDVMIDGVIDLGAVICEQLALSIDPFPRKPGAAFEAPQEETEADDAETPSPFAALAKLKPQGEA</sequence>
<dbReference type="Pfam" id="PF02620">
    <property type="entry name" value="YceD"/>
    <property type="match status" value="1"/>
</dbReference>
<feature type="compositionally biased region" description="Acidic residues" evidence="1">
    <location>
        <begin position="160"/>
        <end position="170"/>
    </location>
</feature>
<proteinExistence type="predicted"/>
<dbReference type="InterPro" id="IPR003772">
    <property type="entry name" value="YceD"/>
</dbReference>
<dbReference type="OrthoDB" id="8443793at2"/>
<evidence type="ECO:0000313" key="2">
    <source>
        <dbReference type="EMBL" id="TWI92622.1"/>
    </source>
</evidence>
<protein>
    <submittedName>
        <fullName evidence="2">Uncharacterized metal-binding protein YceD (DUF177 family)</fullName>
    </submittedName>
</protein>
<accession>A0A562TGC2</accession>
<dbReference type="EMBL" id="VLLF01000001">
    <property type="protein sequence ID" value="TWI92622.1"/>
    <property type="molecule type" value="Genomic_DNA"/>
</dbReference>
<evidence type="ECO:0000313" key="3">
    <source>
        <dbReference type="Proteomes" id="UP000320593"/>
    </source>
</evidence>
<name>A0A562TGC2_9HYPH</name>
<comment type="caution">
    <text evidence="2">The sequence shown here is derived from an EMBL/GenBank/DDBJ whole genome shotgun (WGS) entry which is preliminary data.</text>
</comment>
<organism evidence="2 3">
    <name type="scientific">Roseibium hamelinense</name>
    <dbReference type="NCBI Taxonomy" id="150831"/>
    <lineage>
        <taxon>Bacteria</taxon>
        <taxon>Pseudomonadati</taxon>
        <taxon>Pseudomonadota</taxon>
        <taxon>Alphaproteobacteria</taxon>
        <taxon>Hyphomicrobiales</taxon>
        <taxon>Stappiaceae</taxon>
        <taxon>Roseibium</taxon>
    </lineage>
</organism>
<dbReference type="Proteomes" id="UP000320593">
    <property type="component" value="Unassembled WGS sequence"/>
</dbReference>
<dbReference type="AlphaFoldDB" id="A0A562TGC2"/>
<dbReference type="RefSeq" id="WP_145340159.1">
    <property type="nucleotide sequence ID" value="NZ_SMLY01000087.1"/>
</dbReference>
<feature type="region of interest" description="Disordered" evidence="1">
    <location>
        <begin position="150"/>
        <end position="187"/>
    </location>
</feature>
<keyword evidence="3" id="KW-1185">Reference proteome</keyword>
<evidence type="ECO:0000256" key="1">
    <source>
        <dbReference type="SAM" id="MobiDB-lite"/>
    </source>
</evidence>
<gene>
    <name evidence="2" type="ORF">JM93_00164</name>
</gene>